<evidence type="ECO:0000313" key="4">
    <source>
        <dbReference type="EMBL" id="UJO19457.1"/>
    </source>
</evidence>
<evidence type="ECO:0000256" key="1">
    <source>
        <dbReference type="ARBA" id="ARBA00023002"/>
    </source>
</evidence>
<dbReference type="Proteomes" id="UP000756132">
    <property type="component" value="Chromosome 6"/>
</dbReference>
<evidence type="ECO:0000256" key="3">
    <source>
        <dbReference type="SAM" id="SignalP"/>
    </source>
</evidence>
<dbReference type="GO" id="GO:0016491">
    <property type="term" value="F:oxidoreductase activity"/>
    <property type="evidence" value="ECO:0007669"/>
    <property type="project" value="UniProtKB-KW"/>
</dbReference>
<evidence type="ECO:0000256" key="2">
    <source>
        <dbReference type="SAM" id="MobiDB-lite"/>
    </source>
</evidence>
<proteinExistence type="predicted"/>
<keyword evidence="5" id="KW-1185">Reference proteome</keyword>
<dbReference type="KEGG" id="ffu:CLAFUR5_07306"/>
<reference evidence="4" key="2">
    <citation type="journal article" date="2022" name="Microb. Genom.">
        <title>A chromosome-scale genome assembly of the tomato pathogen Cladosporium fulvum reveals a compartmentalized genome architecture and the presence of a dispensable chromosome.</title>
        <authorList>
            <person name="Zaccaron A.Z."/>
            <person name="Chen L.H."/>
            <person name="Samaras A."/>
            <person name="Stergiopoulos I."/>
        </authorList>
    </citation>
    <scope>NUCLEOTIDE SEQUENCE</scope>
    <source>
        <strain evidence="4">Race5_Kim</strain>
    </source>
</reference>
<dbReference type="PANTHER" id="PTHR47534">
    <property type="entry name" value="YALI0E05731P"/>
    <property type="match status" value="1"/>
</dbReference>
<dbReference type="SUPFAM" id="SSF51735">
    <property type="entry name" value="NAD(P)-binding Rossmann-fold domains"/>
    <property type="match status" value="1"/>
</dbReference>
<accession>A0A9Q8PBN9</accession>
<sequence length="842" mass="90547">MSRFMPFIATSAALVAAVDPSLKLKNYVDSVTLDSSFNPIIDAYWTGLPHHRRTPFAVSPDGKTGYLAYLDSTGTGVHVQHVDPSAFTATGTTVSIDGVKEAGGLVAHNDGFALLGNEEMSGTNAPPSGTPVPAIYKYSAGKQDWKTFVGGPGVHESEGLSASPDMNGDLVYSEKADLYGAYFVVIDYTGDASGHFGDSIEYVGSDGKLQTIEGATSAWGCSHNIGIAFEAADEAPFASVCAEDQGAIWLNTGGTGMMSNGVKISNENTTNGGGGEAFGGMSGSYSGLARFINSTSYILTWVSRGAVELTANEWMGDGYTAAQNRTNGRRVAMTILTDKSTKASEQASSEVGAEGDSQVNWVTAEEGPDRSNAHVAAFDDEYALISWEQIDLPSCDFVAMGCGGTFSGTYFQLVNSSGKKIGDAITSNNTYVAGDMVTRQDGSICWPYVNMEWSLDSPAQSWSSWKRQESETTSGAGVEMVKIDTIRESNNKVKDLTDLVTIFVGGTGGIGASTAKELFLRATRPRAYIVGRSEDRGTRLINELKELQPAGKAYFIQKDVSTVKATDELCAELREREPKIHCLVLTVGFMTLKGRHETPEGIDRKMAVNYYTRMRCILNLMPALTKASESNELSRVVTVLAAGSEGDVREDDLDLKHNFTLHACLAHCVVMSDFFIEELAKRYPQTSFSHSYPGTVKTGIANQLSGPVRLAVKVMYAVMTPWILNVQESGERHLFQMTSQCYPSRNGGVGIPIPGGLGVMLGSDGTPGSGAYLLDWDGKSTGDKGMLLKHRERGMGPKVWNHTTEMFRKAEERSRKDSKRSSDGTDDGAKRSIPNPVGWRAA</sequence>
<feature type="region of interest" description="Disordered" evidence="2">
    <location>
        <begin position="803"/>
        <end position="842"/>
    </location>
</feature>
<evidence type="ECO:0000313" key="5">
    <source>
        <dbReference type="Proteomes" id="UP000756132"/>
    </source>
</evidence>
<reference evidence="4" key="1">
    <citation type="submission" date="2021-12" db="EMBL/GenBank/DDBJ databases">
        <authorList>
            <person name="Zaccaron A."/>
            <person name="Stergiopoulos I."/>
        </authorList>
    </citation>
    <scope>NUCLEOTIDE SEQUENCE</scope>
    <source>
        <strain evidence="4">Race5_Kim</strain>
    </source>
</reference>
<feature type="signal peptide" evidence="3">
    <location>
        <begin position="1"/>
        <end position="17"/>
    </location>
</feature>
<gene>
    <name evidence="4" type="ORF">CLAFUR5_07306</name>
</gene>
<dbReference type="EMBL" id="CP090168">
    <property type="protein sequence ID" value="UJO19457.1"/>
    <property type="molecule type" value="Genomic_DNA"/>
</dbReference>
<dbReference type="InterPro" id="IPR052228">
    <property type="entry name" value="Sec_Metab_Biosynth_Oxidored"/>
</dbReference>
<keyword evidence="1" id="KW-0560">Oxidoreductase</keyword>
<dbReference type="AlphaFoldDB" id="A0A9Q8PBN9"/>
<organism evidence="4 5">
    <name type="scientific">Passalora fulva</name>
    <name type="common">Tomato leaf mold</name>
    <name type="synonym">Cladosporium fulvum</name>
    <dbReference type="NCBI Taxonomy" id="5499"/>
    <lineage>
        <taxon>Eukaryota</taxon>
        <taxon>Fungi</taxon>
        <taxon>Dikarya</taxon>
        <taxon>Ascomycota</taxon>
        <taxon>Pezizomycotina</taxon>
        <taxon>Dothideomycetes</taxon>
        <taxon>Dothideomycetidae</taxon>
        <taxon>Mycosphaerellales</taxon>
        <taxon>Mycosphaerellaceae</taxon>
        <taxon>Fulvia</taxon>
    </lineage>
</organism>
<dbReference type="Pfam" id="PF00106">
    <property type="entry name" value="adh_short"/>
    <property type="match status" value="1"/>
</dbReference>
<dbReference type="PANTHER" id="PTHR47534:SF2">
    <property type="entry name" value="KETOREDUCTASE (KR) DOMAIN-CONTAINING PROTEIN-RELATED"/>
    <property type="match status" value="1"/>
</dbReference>
<dbReference type="OrthoDB" id="2890403at2759"/>
<dbReference type="InterPro" id="IPR002347">
    <property type="entry name" value="SDR_fam"/>
</dbReference>
<feature type="chain" id="PRO_5040358093" evidence="3">
    <location>
        <begin position="18"/>
        <end position="842"/>
    </location>
</feature>
<name>A0A9Q8PBN9_PASFU</name>
<protein>
    <submittedName>
        <fullName evidence="4">Oxidoreductase</fullName>
    </submittedName>
</protein>
<dbReference type="RefSeq" id="XP_047763823.1">
    <property type="nucleotide sequence ID" value="XM_047906454.1"/>
</dbReference>
<keyword evidence="3" id="KW-0732">Signal</keyword>
<feature type="compositionally biased region" description="Basic and acidic residues" evidence="2">
    <location>
        <begin position="805"/>
        <end position="830"/>
    </location>
</feature>
<dbReference type="GeneID" id="71987184"/>
<dbReference type="Gene3D" id="3.40.50.720">
    <property type="entry name" value="NAD(P)-binding Rossmann-like Domain"/>
    <property type="match status" value="1"/>
</dbReference>
<dbReference type="InterPro" id="IPR036291">
    <property type="entry name" value="NAD(P)-bd_dom_sf"/>
</dbReference>